<dbReference type="InterPro" id="IPR024134">
    <property type="entry name" value="SOD_Cu/Zn_/chaperone"/>
</dbReference>
<evidence type="ECO:0000259" key="2">
    <source>
        <dbReference type="Pfam" id="PF00080"/>
    </source>
</evidence>
<dbReference type="Gene3D" id="2.60.40.200">
    <property type="entry name" value="Superoxide dismutase, copper/zinc binding domain"/>
    <property type="match status" value="1"/>
</dbReference>
<accession>A0A914WH06</accession>
<dbReference type="InterPro" id="IPR036423">
    <property type="entry name" value="SOD-like_Cu/Zn_dom_sf"/>
</dbReference>
<evidence type="ECO:0000313" key="4">
    <source>
        <dbReference type="WBParaSite" id="PSAMB.scaffold39size102378.g3567.t1"/>
    </source>
</evidence>
<dbReference type="WBParaSite" id="PSAMB.scaffold39size102378.g3567.t1">
    <property type="protein sequence ID" value="PSAMB.scaffold39size102378.g3567.t1"/>
    <property type="gene ID" value="PSAMB.scaffold39size102378.g3567"/>
</dbReference>
<dbReference type="PRINTS" id="PR00068">
    <property type="entry name" value="CUZNDISMTASE"/>
</dbReference>
<feature type="signal peptide" evidence="1">
    <location>
        <begin position="1"/>
        <end position="20"/>
    </location>
</feature>
<feature type="chain" id="PRO_5037746873" evidence="1">
    <location>
        <begin position="21"/>
        <end position="193"/>
    </location>
</feature>
<dbReference type="PANTHER" id="PTHR10003">
    <property type="entry name" value="SUPEROXIDE DISMUTASE CU-ZN -RELATED"/>
    <property type="match status" value="1"/>
</dbReference>
<keyword evidence="1" id="KW-0732">Signal</keyword>
<dbReference type="Proteomes" id="UP000887566">
    <property type="component" value="Unplaced"/>
</dbReference>
<keyword evidence="3" id="KW-1185">Reference proteome</keyword>
<dbReference type="AlphaFoldDB" id="A0A914WH06"/>
<organism evidence="3 4">
    <name type="scientific">Plectus sambesii</name>
    <dbReference type="NCBI Taxonomy" id="2011161"/>
    <lineage>
        <taxon>Eukaryota</taxon>
        <taxon>Metazoa</taxon>
        <taxon>Ecdysozoa</taxon>
        <taxon>Nematoda</taxon>
        <taxon>Chromadorea</taxon>
        <taxon>Plectida</taxon>
        <taxon>Plectina</taxon>
        <taxon>Plectoidea</taxon>
        <taxon>Plectidae</taxon>
        <taxon>Plectus</taxon>
    </lineage>
</organism>
<dbReference type="GO" id="GO:0006801">
    <property type="term" value="P:superoxide metabolic process"/>
    <property type="evidence" value="ECO:0007669"/>
    <property type="project" value="InterPro"/>
</dbReference>
<protein>
    <submittedName>
        <fullName evidence="4">Superoxide dismutase copper/zinc binding domain-containing protein</fullName>
    </submittedName>
</protein>
<name>A0A914WH06_9BILA</name>
<evidence type="ECO:0000256" key="1">
    <source>
        <dbReference type="SAM" id="SignalP"/>
    </source>
</evidence>
<reference evidence="4" key="1">
    <citation type="submission" date="2022-11" db="UniProtKB">
        <authorList>
            <consortium name="WormBaseParasite"/>
        </authorList>
    </citation>
    <scope>IDENTIFICATION</scope>
</reference>
<dbReference type="Pfam" id="PF00080">
    <property type="entry name" value="Sod_Cu"/>
    <property type="match status" value="1"/>
</dbReference>
<dbReference type="InterPro" id="IPR001424">
    <property type="entry name" value="SOD_Cu_Zn_dom"/>
</dbReference>
<proteinExistence type="predicted"/>
<sequence>MWSLFKVALVLWATHTIADGRIHSDSSQSPPMGGDQILRGVAYLNSEDGSVYGRLRLDQFFAKRAPTHIYGNITGLSAGQHGIAIATWGNLTKGCGSVGPHFNPDLMTHGAPSDEHRHVGDLGNINGQEPVDITDHKVSLFGRNSVMGRAVVVYARPDDLGKSESGYSRIDGDAAPVIACGVIGRSLTDEFYR</sequence>
<dbReference type="CDD" id="cd00305">
    <property type="entry name" value="Cu-Zn_Superoxide_Dismutase"/>
    <property type="match status" value="1"/>
</dbReference>
<feature type="domain" description="Superoxide dismutase copper/zinc binding" evidence="2">
    <location>
        <begin position="51"/>
        <end position="183"/>
    </location>
</feature>
<evidence type="ECO:0000313" key="3">
    <source>
        <dbReference type="Proteomes" id="UP000887566"/>
    </source>
</evidence>
<dbReference type="GO" id="GO:0005507">
    <property type="term" value="F:copper ion binding"/>
    <property type="evidence" value="ECO:0007669"/>
    <property type="project" value="InterPro"/>
</dbReference>
<dbReference type="SUPFAM" id="SSF49329">
    <property type="entry name" value="Cu,Zn superoxide dismutase-like"/>
    <property type="match status" value="1"/>
</dbReference>